<dbReference type="InterPro" id="IPR001412">
    <property type="entry name" value="aa-tRNA-synth_I_CS"/>
</dbReference>
<protein>
    <submittedName>
        <fullName evidence="9">Glutamyl-Q tRNA(Asp) synthetase</fullName>
    </submittedName>
</protein>
<dbReference type="AlphaFoldDB" id="A0A1K2I1U2"/>
<comment type="similarity">
    <text evidence="7">Belongs to the class-I aminoacyl-tRNA synthetase family.</text>
</comment>
<dbReference type="PRINTS" id="PR00987">
    <property type="entry name" value="TRNASYNTHGLU"/>
</dbReference>
<gene>
    <name evidence="9" type="ORF">SAMN02983003_2893</name>
</gene>
<name>A0A1K2I1U2_9HYPH</name>
<dbReference type="SUPFAM" id="SSF52374">
    <property type="entry name" value="Nucleotidylyl transferase"/>
    <property type="match status" value="1"/>
</dbReference>
<organism evidence="9 10">
    <name type="scientific">Devosia enhydra</name>
    <dbReference type="NCBI Taxonomy" id="665118"/>
    <lineage>
        <taxon>Bacteria</taxon>
        <taxon>Pseudomonadati</taxon>
        <taxon>Pseudomonadota</taxon>
        <taxon>Alphaproteobacteria</taxon>
        <taxon>Hyphomicrobiales</taxon>
        <taxon>Devosiaceae</taxon>
        <taxon>Devosia</taxon>
    </lineage>
</organism>
<feature type="domain" description="Glutamyl/glutaminyl-tRNA synthetase class Ib catalytic" evidence="8">
    <location>
        <begin position="12"/>
        <end position="285"/>
    </location>
</feature>
<dbReference type="STRING" id="665118.SAMN02983003_2893"/>
<reference evidence="9 10" key="1">
    <citation type="submission" date="2016-11" db="EMBL/GenBank/DDBJ databases">
        <authorList>
            <person name="Jaros S."/>
            <person name="Januszkiewicz K."/>
            <person name="Wedrychowicz H."/>
        </authorList>
    </citation>
    <scope>NUCLEOTIDE SEQUENCE [LARGE SCALE GENOMIC DNA]</scope>
    <source>
        <strain evidence="9 10">ATCC 23634</strain>
    </source>
</reference>
<dbReference type="EMBL" id="FPKU01000002">
    <property type="protein sequence ID" value="SFZ85724.1"/>
    <property type="molecule type" value="Genomic_DNA"/>
</dbReference>
<keyword evidence="7" id="KW-0648">Protein biosynthesis</keyword>
<evidence type="ECO:0000256" key="2">
    <source>
        <dbReference type="ARBA" id="ARBA00022723"/>
    </source>
</evidence>
<evidence type="ECO:0000256" key="5">
    <source>
        <dbReference type="ARBA" id="ARBA00022840"/>
    </source>
</evidence>
<evidence type="ECO:0000313" key="9">
    <source>
        <dbReference type="EMBL" id="SFZ85724.1"/>
    </source>
</evidence>
<keyword evidence="4" id="KW-0862">Zinc</keyword>
<dbReference type="OrthoDB" id="9807503at2"/>
<dbReference type="GO" id="GO:0006424">
    <property type="term" value="P:glutamyl-tRNA aminoacylation"/>
    <property type="evidence" value="ECO:0007669"/>
    <property type="project" value="TreeGrafter"/>
</dbReference>
<evidence type="ECO:0000259" key="8">
    <source>
        <dbReference type="Pfam" id="PF00749"/>
    </source>
</evidence>
<keyword evidence="10" id="KW-1185">Reference proteome</keyword>
<keyword evidence="1 7" id="KW-0436">Ligase</keyword>
<dbReference type="GO" id="GO:0005829">
    <property type="term" value="C:cytosol"/>
    <property type="evidence" value="ECO:0007669"/>
    <property type="project" value="TreeGrafter"/>
</dbReference>
<keyword evidence="3 7" id="KW-0547">Nucleotide-binding</keyword>
<evidence type="ECO:0000313" key="10">
    <source>
        <dbReference type="Proteomes" id="UP000183447"/>
    </source>
</evidence>
<dbReference type="GO" id="GO:0004818">
    <property type="term" value="F:glutamate-tRNA ligase activity"/>
    <property type="evidence" value="ECO:0007669"/>
    <property type="project" value="TreeGrafter"/>
</dbReference>
<dbReference type="NCBIfam" id="NF004315">
    <property type="entry name" value="PRK05710.1-4"/>
    <property type="match status" value="1"/>
</dbReference>
<dbReference type="InterPro" id="IPR000924">
    <property type="entry name" value="Glu/Gln-tRNA-synth"/>
</dbReference>
<dbReference type="InterPro" id="IPR049940">
    <property type="entry name" value="GluQ/Sye"/>
</dbReference>
<evidence type="ECO:0000256" key="6">
    <source>
        <dbReference type="ARBA" id="ARBA00023146"/>
    </source>
</evidence>
<dbReference type="RefSeq" id="WP_072344324.1">
    <property type="nucleotide sequence ID" value="NZ_FPKU01000002.1"/>
</dbReference>
<keyword evidence="6 7" id="KW-0030">Aminoacyl-tRNA synthetase</keyword>
<evidence type="ECO:0000256" key="4">
    <source>
        <dbReference type="ARBA" id="ARBA00022833"/>
    </source>
</evidence>
<dbReference type="PANTHER" id="PTHR43311:SF1">
    <property type="entry name" value="GLUTAMYL-Q TRNA(ASP) SYNTHETASE"/>
    <property type="match status" value="1"/>
</dbReference>
<dbReference type="GO" id="GO:0005524">
    <property type="term" value="F:ATP binding"/>
    <property type="evidence" value="ECO:0007669"/>
    <property type="project" value="UniProtKB-KW"/>
</dbReference>
<dbReference type="Gene3D" id="3.40.50.620">
    <property type="entry name" value="HUPs"/>
    <property type="match status" value="1"/>
</dbReference>
<dbReference type="InterPro" id="IPR020058">
    <property type="entry name" value="Glu/Gln-tRNA-synth_Ib_cat-dom"/>
</dbReference>
<dbReference type="Pfam" id="PF00749">
    <property type="entry name" value="tRNA-synt_1c"/>
    <property type="match status" value="1"/>
</dbReference>
<dbReference type="Proteomes" id="UP000183447">
    <property type="component" value="Unassembled WGS sequence"/>
</dbReference>
<evidence type="ECO:0000256" key="3">
    <source>
        <dbReference type="ARBA" id="ARBA00022741"/>
    </source>
</evidence>
<proteinExistence type="inferred from homology"/>
<keyword evidence="2" id="KW-0479">Metal-binding</keyword>
<sequence length="299" mass="32814">MSSPAPPHPILRFAPSPNGRLHLGHAYSALVGWHAARAAGGTWLLRIEDIDPVRSRPEFVAGIEDDLTWLGLDWPRPVLQQSQRLELYANAAGVLRDRTFLYACFCSRKSVAEQADGRDPDGAPLYPGTCRHRPADEVVARLAQGEPVQWRLAMDRAIRSTGPLRIDFIPGFERHGRLEAHASRPADPARWGDVVLVRKDVPTSYHLSVVIDDADQGISHVVRGQDLEAATDLHVLLQALLGLPHPVYAHHRLLVDSSGEKLAKSRGSQSLSGLRAAGWTPEDVRRQLGFSAESVPPSP</sequence>
<dbReference type="PANTHER" id="PTHR43311">
    <property type="entry name" value="GLUTAMATE--TRNA LIGASE"/>
    <property type="match status" value="1"/>
</dbReference>
<dbReference type="InterPro" id="IPR014729">
    <property type="entry name" value="Rossmann-like_a/b/a_fold"/>
</dbReference>
<keyword evidence="5 7" id="KW-0067">ATP-binding</keyword>
<accession>A0A1K2I1U2</accession>
<evidence type="ECO:0000256" key="7">
    <source>
        <dbReference type="RuleBase" id="RU363037"/>
    </source>
</evidence>
<dbReference type="PROSITE" id="PS00178">
    <property type="entry name" value="AA_TRNA_LIGASE_I"/>
    <property type="match status" value="1"/>
</dbReference>
<evidence type="ECO:0000256" key="1">
    <source>
        <dbReference type="ARBA" id="ARBA00022598"/>
    </source>
</evidence>